<keyword evidence="8" id="KW-0966">Cell projection</keyword>
<dbReference type="InterPro" id="IPR003481">
    <property type="entry name" value="FliD_N"/>
</dbReference>
<gene>
    <name evidence="8" type="primary">fliD</name>
    <name evidence="8" type="ORF">GJV26_03685</name>
</gene>
<evidence type="ECO:0000256" key="5">
    <source>
        <dbReference type="RuleBase" id="RU362066"/>
    </source>
</evidence>
<evidence type="ECO:0000256" key="4">
    <source>
        <dbReference type="ARBA" id="ARBA00023143"/>
    </source>
</evidence>
<dbReference type="Pfam" id="PF02465">
    <property type="entry name" value="FliD_N"/>
    <property type="match status" value="1"/>
</dbReference>
<dbReference type="AlphaFoldDB" id="A0A6I3X5U6"/>
<proteinExistence type="inferred from homology"/>
<dbReference type="GO" id="GO:0071973">
    <property type="term" value="P:bacterial-type flagellum-dependent cell motility"/>
    <property type="evidence" value="ECO:0007669"/>
    <property type="project" value="TreeGrafter"/>
</dbReference>
<keyword evidence="8" id="KW-0969">Cilium</keyword>
<evidence type="ECO:0000256" key="3">
    <source>
        <dbReference type="ARBA" id="ARBA00023054"/>
    </source>
</evidence>
<dbReference type="Pfam" id="PF07195">
    <property type="entry name" value="FliD_C"/>
    <property type="match status" value="1"/>
</dbReference>
<dbReference type="EMBL" id="WNWM01000002">
    <property type="protein sequence ID" value="MUI11587.1"/>
    <property type="molecule type" value="Genomic_DNA"/>
</dbReference>
<comment type="caution">
    <text evidence="8">The sequence shown here is derived from an EMBL/GenBank/DDBJ whole genome shotgun (WGS) entry which is preliminary data.</text>
</comment>
<dbReference type="GO" id="GO:0009421">
    <property type="term" value="C:bacterial-type flagellum filament cap"/>
    <property type="evidence" value="ECO:0007669"/>
    <property type="project" value="InterPro"/>
</dbReference>
<accession>A0A6I3X5U6</accession>
<keyword evidence="3" id="KW-0175">Coiled coil</keyword>
<keyword evidence="4 5" id="KW-0975">Bacterial flagellum</keyword>
<organism evidence="8 9">
    <name type="scientific">Pseudoduganella dura</name>
    <dbReference type="NCBI Taxonomy" id="321982"/>
    <lineage>
        <taxon>Bacteria</taxon>
        <taxon>Pseudomonadati</taxon>
        <taxon>Pseudomonadota</taxon>
        <taxon>Betaproteobacteria</taxon>
        <taxon>Burkholderiales</taxon>
        <taxon>Oxalobacteraceae</taxon>
        <taxon>Telluria group</taxon>
        <taxon>Pseudoduganella</taxon>
    </lineage>
</organism>
<evidence type="ECO:0000259" key="6">
    <source>
        <dbReference type="Pfam" id="PF02465"/>
    </source>
</evidence>
<comment type="subcellular location">
    <subcellularLocation>
        <location evidence="5">Secreted</location>
    </subcellularLocation>
    <subcellularLocation>
        <location evidence="5">Bacterial flagellum</location>
    </subcellularLocation>
</comment>
<keyword evidence="8" id="KW-0282">Flagellum</keyword>
<comment type="function">
    <text evidence="5">Required for morphogenesis and for the elongation of the flagellar filament by facilitating polymerization of the flagellin monomers at the tip of growing filament. Forms a capping structure, which prevents flagellin subunits (transported through the central channel of the flagellum) from leaking out without polymerization at the distal end.</text>
</comment>
<dbReference type="InterPro" id="IPR040026">
    <property type="entry name" value="FliD"/>
</dbReference>
<keyword evidence="9" id="KW-1185">Reference proteome</keyword>
<reference evidence="8 9" key="1">
    <citation type="submission" date="2019-11" db="EMBL/GenBank/DDBJ databases">
        <title>Draft Genome Sequences of Six Type Strains of the Genus Massilia.</title>
        <authorList>
            <person name="Miess H."/>
            <person name="Frediansyah A."/>
            <person name="Goeker M."/>
            <person name="Gross H."/>
        </authorList>
    </citation>
    <scope>NUCLEOTIDE SEQUENCE [LARGE SCALE GENOMIC DNA]</scope>
    <source>
        <strain evidence="8 9">DSM 17513</strain>
    </source>
</reference>
<dbReference type="GO" id="GO:0009424">
    <property type="term" value="C:bacterial-type flagellum hook"/>
    <property type="evidence" value="ECO:0007669"/>
    <property type="project" value="UniProtKB-UniRule"/>
</dbReference>
<dbReference type="InterPro" id="IPR010809">
    <property type="entry name" value="FliD_C"/>
</dbReference>
<comment type="similarity">
    <text evidence="1 5">Belongs to the FliD family.</text>
</comment>
<evidence type="ECO:0000256" key="2">
    <source>
        <dbReference type="ARBA" id="ARBA00011255"/>
    </source>
</evidence>
<dbReference type="Proteomes" id="UP000431684">
    <property type="component" value="Unassembled WGS sequence"/>
</dbReference>
<dbReference type="GO" id="GO:0007155">
    <property type="term" value="P:cell adhesion"/>
    <property type="evidence" value="ECO:0007669"/>
    <property type="project" value="InterPro"/>
</dbReference>
<name>A0A6I3X5U6_9BURK</name>
<evidence type="ECO:0000313" key="8">
    <source>
        <dbReference type="EMBL" id="MUI11587.1"/>
    </source>
</evidence>
<evidence type="ECO:0000313" key="9">
    <source>
        <dbReference type="Proteomes" id="UP000431684"/>
    </source>
</evidence>
<keyword evidence="5" id="KW-0964">Secreted</keyword>
<evidence type="ECO:0000259" key="7">
    <source>
        <dbReference type="Pfam" id="PF07195"/>
    </source>
</evidence>
<dbReference type="GO" id="GO:0005576">
    <property type="term" value="C:extracellular region"/>
    <property type="evidence" value="ECO:0007669"/>
    <property type="project" value="UniProtKB-SubCell"/>
</dbReference>
<feature type="domain" description="Flagellar hook-associated protein 2 N-terminal" evidence="6">
    <location>
        <begin position="52"/>
        <end position="138"/>
    </location>
</feature>
<comment type="subunit">
    <text evidence="2 5">Homopentamer.</text>
</comment>
<sequence>MVTNVSNMLATQYGTNAFTTLFGAGTTGATGTGTAGTVTNSTALSATVAARVQQALAPQQNNIALLNASLASSQTRLSGLGQLQSALDVFEALAESLAGAGVSTSASSSETGVLTAVTGAAARPGQYKVDVRQLAQGQVLNSGTSLSASSTLGSGMTATVELEWGTLGTDGFQANAGTAKTVTIDSSNNTLEGIAAALKDAGVNATVVKASGGYALQINGEEGAARTLSISVSGDPALKAALGFDPDNPRAGGMAQAQAAQDALVSVAGKDYTSSTNTITGAIEGTTLTLTGEGESKVTITQDSSQIAKNVAAFVKGYNDLSAKLASLQDGALDGDPALARVSAQLAALVRLDGSSSARALADVGISRGADGMLALDDIKLKAAIATDADGVAKLFTNEGRGLADRIDAKLETLTAENGLVRRAQDYASRDLEQLSDRRARMAQTLTIQAQALATMYTAQEQMGGTGMMLDWWG</sequence>
<dbReference type="RefSeq" id="WP_155707641.1">
    <property type="nucleotide sequence ID" value="NZ_BMWU01000057.1"/>
</dbReference>
<dbReference type="PANTHER" id="PTHR30288:SF0">
    <property type="entry name" value="FLAGELLAR HOOK-ASSOCIATED PROTEIN 2"/>
    <property type="match status" value="1"/>
</dbReference>
<protein>
    <recommendedName>
        <fullName evidence="5">Flagellar hook-associated protein 2</fullName>
        <shortName evidence="5">HAP2</shortName>
    </recommendedName>
    <alternativeName>
        <fullName evidence="5">Flagellar cap protein</fullName>
    </alternativeName>
</protein>
<feature type="domain" description="Flagellar hook-associated protein 2 C-terminal" evidence="7">
    <location>
        <begin position="260"/>
        <end position="463"/>
    </location>
</feature>
<evidence type="ECO:0000256" key="1">
    <source>
        <dbReference type="ARBA" id="ARBA00009764"/>
    </source>
</evidence>
<dbReference type="OrthoDB" id="8771769at2"/>
<dbReference type="PANTHER" id="PTHR30288">
    <property type="entry name" value="FLAGELLAR CAP/ASSEMBLY PROTEIN FLID"/>
    <property type="match status" value="1"/>
</dbReference>